<dbReference type="EnsemblMetazoa" id="MDOA005032-RA">
    <property type="protein sequence ID" value="MDOA005032-PA"/>
    <property type="gene ID" value="MDOA005032"/>
</dbReference>
<dbReference type="Pfam" id="PF00337">
    <property type="entry name" value="Gal-bind_lectin"/>
    <property type="match status" value="2"/>
</dbReference>
<accession>T1PCZ4</accession>
<evidence type="ECO:0000259" key="3">
    <source>
        <dbReference type="PROSITE" id="PS51304"/>
    </source>
</evidence>
<dbReference type="AlphaFoldDB" id="T1PCZ4"/>
<dbReference type="CDD" id="cd00070">
    <property type="entry name" value="GLECT"/>
    <property type="match status" value="1"/>
</dbReference>
<evidence type="ECO:0000313" key="5">
    <source>
        <dbReference type="EnsemblMetazoa" id="MDOA005032-PA"/>
    </source>
</evidence>
<sequence length="319" mass="37150">MEHFTTEFNGTLSQHLDRGQYFEIEFEAMENPKKTQIAFAKEKLSKDPETDIGMLLVLNYVNNLITANSRYGGEWVNAAEVQCDISRLWREPIKLTIHLWEESFHVAVNGKHRIRLNYCGNIHLLQALQIDNDVRRILRVDHRNTYPTPWPLWCRVHAPYGDEVNYFSCDVPAPPYQGLMVVIRVRCFGERGRLNINTKHEVRDKLFAHFSIRFDENCVVRNNKIDNIYGEEDRNTDFPFDFDREFRLGIACGEKAFLLAFNGLNLGSFAYRETGDLKLSTVGGFNMYSTLGLMFKVTEFDYIPLNGPECKCYERHTIL</sequence>
<dbReference type="SMART" id="SM00276">
    <property type="entry name" value="GLECT"/>
    <property type="match status" value="1"/>
</dbReference>
<dbReference type="PANTHER" id="PTHR11346">
    <property type="entry name" value="GALECTIN"/>
    <property type="match status" value="1"/>
</dbReference>
<feature type="domain" description="Galectin" evidence="3">
    <location>
        <begin position="167"/>
        <end position="303"/>
    </location>
</feature>
<reference evidence="4" key="1">
    <citation type="submission" date="2012-08" db="EMBL/GenBank/DDBJ databases">
        <title>Transcriptome of adult Musca domestica launches a platform for comparative house fly gene expression and characterization of differential gene expression among resistant and susceptible house flies.</title>
        <authorList>
            <person name="Liu N."/>
            <person name="Zhang L."/>
            <person name="Li M."/>
            <person name="Reid W."/>
        </authorList>
    </citation>
    <scope>NUCLEOTIDE SEQUENCE</scope>
    <source>
        <strain evidence="4">ALHF</strain>
        <tissue evidence="4">Whole body</tissue>
    </source>
</reference>
<keyword evidence="6" id="KW-1185">Reference proteome</keyword>
<dbReference type="InterPro" id="IPR044156">
    <property type="entry name" value="Galectin-like"/>
</dbReference>
<dbReference type="InterPro" id="IPR001079">
    <property type="entry name" value="Galectin_CRD"/>
</dbReference>
<protein>
    <recommendedName>
        <fullName evidence="2">Galectin</fullName>
    </recommendedName>
</protein>
<dbReference type="PANTHER" id="PTHR11346:SF189">
    <property type="entry name" value="GALECTIN"/>
    <property type="match status" value="1"/>
</dbReference>
<dbReference type="eggNOG" id="KOG3587">
    <property type="taxonomic scope" value="Eukaryota"/>
</dbReference>
<dbReference type="RefSeq" id="XP_005189857.1">
    <property type="nucleotide sequence ID" value="XM_005189800.1"/>
</dbReference>
<proteinExistence type="evidence at transcript level"/>
<evidence type="ECO:0000256" key="1">
    <source>
        <dbReference type="ARBA" id="ARBA00022734"/>
    </source>
</evidence>
<dbReference type="GeneID" id="101900448"/>
<evidence type="ECO:0000256" key="2">
    <source>
        <dbReference type="RuleBase" id="RU102079"/>
    </source>
</evidence>
<dbReference type="VEuPathDB" id="VectorBase:MDOMA2_007763"/>
<dbReference type="EMBL" id="KA646539">
    <property type="protein sequence ID" value="AFP61168.1"/>
    <property type="molecule type" value="mRNA"/>
</dbReference>
<evidence type="ECO:0000313" key="7">
    <source>
        <dbReference type="RefSeq" id="XP_005189857.1"/>
    </source>
</evidence>
<evidence type="ECO:0000313" key="6">
    <source>
        <dbReference type="Proteomes" id="UP001652621"/>
    </source>
</evidence>
<dbReference type="KEGG" id="mde:101900448"/>
<keyword evidence="1 2" id="KW-0430">Lectin</keyword>
<dbReference type="Proteomes" id="UP001652621">
    <property type="component" value="Unplaced"/>
</dbReference>
<organism evidence="4">
    <name type="scientific">Musca domestica</name>
    <name type="common">House fly</name>
    <dbReference type="NCBI Taxonomy" id="7370"/>
    <lineage>
        <taxon>Eukaryota</taxon>
        <taxon>Metazoa</taxon>
        <taxon>Ecdysozoa</taxon>
        <taxon>Arthropoda</taxon>
        <taxon>Hexapoda</taxon>
        <taxon>Insecta</taxon>
        <taxon>Pterygota</taxon>
        <taxon>Neoptera</taxon>
        <taxon>Endopterygota</taxon>
        <taxon>Diptera</taxon>
        <taxon>Brachycera</taxon>
        <taxon>Muscomorpha</taxon>
        <taxon>Muscoidea</taxon>
        <taxon>Muscidae</taxon>
        <taxon>Musca</taxon>
    </lineage>
</organism>
<feature type="domain" description="Galectin" evidence="3">
    <location>
        <begin position="8"/>
        <end position="143"/>
    </location>
</feature>
<evidence type="ECO:0000313" key="4">
    <source>
        <dbReference type="EMBL" id="AFP61168.1"/>
    </source>
</evidence>
<dbReference type="VEuPathDB" id="VectorBase:MDOA005032"/>
<dbReference type="SUPFAM" id="SSF49899">
    <property type="entry name" value="Concanavalin A-like lectins/glucanases"/>
    <property type="match status" value="2"/>
</dbReference>
<reference evidence="7" key="3">
    <citation type="submission" date="2025-04" db="UniProtKB">
        <authorList>
            <consortium name="RefSeq"/>
        </authorList>
    </citation>
    <scope>IDENTIFICATION</scope>
    <source>
        <strain evidence="7">Aabys</strain>
    </source>
</reference>
<dbReference type="PROSITE" id="PS51304">
    <property type="entry name" value="GALECTIN"/>
    <property type="match status" value="2"/>
</dbReference>
<dbReference type="SMART" id="SM00908">
    <property type="entry name" value="Gal-bind_lectin"/>
    <property type="match status" value="2"/>
</dbReference>
<reference evidence="5" key="2">
    <citation type="submission" date="2020-05" db="UniProtKB">
        <authorList>
            <consortium name="EnsemblMetazoa"/>
        </authorList>
    </citation>
    <scope>IDENTIFICATION</scope>
    <source>
        <strain evidence="5">Aabys</strain>
    </source>
</reference>
<dbReference type="OrthoDB" id="6251307at2759"/>
<dbReference type="GO" id="GO:0030246">
    <property type="term" value="F:carbohydrate binding"/>
    <property type="evidence" value="ECO:0007669"/>
    <property type="project" value="UniProtKB-UniRule"/>
</dbReference>
<gene>
    <name evidence="5" type="primary">101900448</name>
    <name evidence="7" type="synonym">LOC101900448</name>
</gene>
<dbReference type="Gene3D" id="2.60.120.200">
    <property type="match status" value="2"/>
</dbReference>
<name>T1PCZ4_MUSDO</name>
<dbReference type="InterPro" id="IPR013320">
    <property type="entry name" value="ConA-like_dom_sf"/>
</dbReference>